<dbReference type="EMBL" id="JBHUMZ010000048">
    <property type="protein sequence ID" value="MFD2639844.1"/>
    <property type="molecule type" value="Genomic_DNA"/>
</dbReference>
<proteinExistence type="predicted"/>
<sequence>MIVLSILAAILLVFILLILCLIFSQVKVAIHFTYRHQRQDLYIQLILWKYIKLTRSIPIIDLNTDTFSVDLVEKDEMFGKQKEKKKSFTIDDLKQQWTLINEVIKTTKDVLPHLKKALKAIQVNQFNWDTMLGVSRADHTAELTGVLYTVKGGIAAMMLNYLTLSTNPDYTVQPYYVKPTYQTELKCILSFKLGKIMRELYSVGKQYGKLKKVGLK</sequence>
<comment type="caution">
    <text evidence="1">The sequence shown here is derived from an EMBL/GenBank/DDBJ whole genome shotgun (WGS) entry which is preliminary data.</text>
</comment>
<dbReference type="Proteomes" id="UP001597452">
    <property type="component" value="Unassembled WGS sequence"/>
</dbReference>
<gene>
    <name evidence="1" type="ORF">ACFSW4_13330</name>
</gene>
<protein>
    <recommendedName>
        <fullName evidence="3">DUF2953 domain-containing protein</fullName>
    </recommendedName>
</protein>
<keyword evidence="2" id="KW-1185">Reference proteome</keyword>
<evidence type="ECO:0000313" key="2">
    <source>
        <dbReference type="Proteomes" id="UP001597452"/>
    </source>
</evidence>
<reference evidence="2" key="1">
    <citation type="journal article" date="2019" name="Int. J. Syst. Evol. Microbiol.">
        <title>The Global Catalogue of Microorganisms (GCM) 10K type strain sequencing project: providing services to taxonomists for standard genome sequencing and annotation.</title>
        <authorList>
            <consortium name="The Broad Institute Genomics Platform"/>
            <consortium name="The Broad Institute Genome Sequencing Center for Infectious Disease"/>
            <person name="Wu L."/>
            <person name="Ma J."/>
        </authorList>
    </citation>
    <scope>NUCLEOTIDE SEQUENCE [LARGE SCALE GENOMIC DNA]</scope>
    <source>
        <strain evidence="2">TISTR 1571</strain>
    </source>
</reference>
<accession>A0ABW5QD14</accession>
<evidence type="ECO:0000313" key="1">
    <source>
        <dbReference type="EMBL" id="MFD2639844.1"/>
    </source>
</evidence>
<dbReference type="RefSeq" id="WP_377329874.1">
    <property type="nucleotide sequence ID" value="NZ_JBHUMZ010000048.1"/>
</dbReference>
<organism evidence="1 2">
    <name type="scientific">Piscibacillus salipiscarius</name>
    <dbReference type="NCBI Taxonomy" id="299480"/>
    <lineage>
        <taxon>Bacteria</taxon>
        <taxon>Bacillati</taxon>
        <taxon>Bacillota</taxon>
        <taxon>Bacilli</taxon>
        <taxon>Bacillales</taxon>
        <taxon>Bacillaceae</taxon>
        <taxon>Piscibacillus</taxon>
    </lineage>
</organism>
<evidence type="ECO:0008006" key="3">
    <source>
        <dbReference type="Google" id="ProtNLM"/>
    </source>
</evidence>
<name>A0ABW5QD14_9BACI</name>